<feature type="domain" description="Ig-like" evidence="1">
    <location>
        <begin position="445"/>
        <end position="537"/>
    </location>
</feature>
<feature type="domain" description="Ig-like" evidence="1">
    <location>
        <begin position="178"/>
        <end position="266"/>
    </location>
</feature>
<dbReference type="InterPro" id="IPR007110">
    <property type="entry name" value="Ig-like_dom"/>
</dbReference>
<comment type="caution">
    <text evidence="2">The sequence shown here is derived from an EMBL/GenBank/DDBJ whole genome shotgun (WGS) entry which is preliminary data.</text>
</comment>
<dbReference type="Pfam" id="PF07679">
    <property type="entry name" value="I-set"/>
    <property type="match status" value="5"/>
</dbReference>
<feature type="domain" description="Ig-like" evidence="1">
    <location>
        <begin position="568"/>
        <end position="661"/>
    </location>
</feature>
<dbReference type="InterPro" id="IPR013783">
    <property type="entry name" value="Ig-like_fold"/>
</dbReference>
<organism evidence="2 3">
    <name type="scientific">Chionoecetes opilio</name>
    <name type="common">Atlantic snow crab</name>
    <name type="synonym">Cancer opilio</name>
    <dbReference type="NCBI Taxonomy" id="41210"/>
    <lineage>
        <taxon>Eukaryota</taxon>
        <taxon>Metazoa</taxon>
        <taxon>Ecdysozoa</taxon>
        <taxon>Arthropoda</taxon>
        <taxon>Crustacea</taxon>
        <taxon>Multicrustacea</taxon>
        <taxon>Malacostraca</taxon>
        <taxon>Eumalacostraca</taxon>
        <taxon>Eucarida</taxon>
        <taxon>Decapoda</taxon>
        <taxon>Pleocyemata</taxon>
        <taxon>Brachyura</taxon>
        <taxon>Eubrachyura</taxon>
        <taxon>Majoidea</taxon>
        <taxon>Majidae</taxon>
        <taxon>Chionoecetes</taxon>
    </lineage>
</organism>
<accession>A0A8J4YHK2</accession>
<dbReference type="AlphaFoldDB" id="A0A8J4YHK2"/>
<dbReference type="SUPFAM" id="SSF48726">
    <property type="entry name" value="Immunoglobulin"/>
    <property type="match status" value="5"/>
</dbReference>
<evidence type="ECO:0000313" key="2">
    <source>
        <dbReference type="EMBL" id="KAG0723054.1"/>
    </source>
</evidence>
<dbReference type="FunFam" id="2.60.40.10:FF:000119">
    <property type="entry name" value="Sallimus, isoform P"/>
    <property type="match status" value="3"/>
</dbReference>
<evidence type="ECO:0000259" key="1">
    <source>
        <dbReference type="PROSITE" id="PS50835"/>
    </source>
</evidence>
<feature type="domain" description="Ig-like" evidence="1">
    <location>
        <begin position="311"/>
        <end position="404"/>
    </location>
</feature>
<proteinExistence type="predicted"/>
<name>A0A8J4YHK2_CHIOP</name>
<feature type="domain" description="Ig-like" evidence="1">
    <location>
        <begin position="45"/>
        <end position="135"/>
    </location>
</feature>
<sequence>MSTVTGDLGIPEQAQHIKSVEEMEAYRQQMLAKNKAEMDDAITAPVFKTNLKDIVAKENGFAHFEARLEPIGDPTLKVEWLKDGRPMEASSRITSFFNFGYVALTEKALIMKDAGTYTCRAYNAKGEVRQSCKLTVISKAEQEDSQYEDTVAKMQYLEDAASRHKRTDTEEATVSMPPKFLGPLKGTNKIVEGQKAHFETRLEPQGDPNMVVEWYFNGKAVMSASRIKTYHDFGYVSLDISDIRQADAGQYSVVARNALGQDQSMTVMEVETRAGIDTSTMHEVSLKQTAALERRHQEPHYDIEELTKSKPEFVVPLQDPKPMPEGKNVHLEARLEPMNDPTMKVEWFCNGKPITIGSRFKTYFDFGFVALDILGVYSTDSGEYTCRAENYLGSAHTSACIRVEGTGDIQTDTMHDTAMEQISYLEDTSRNQRTTEEQTEIKTAPNFVKSLKNIETVEGTNIHLEARLQPVGDSSMRVEWFFNDGPLKVGHRFKPAYDFDYVALDLLGVYPVDSGIYTCKATNSLGQAVTSASVKVTAKKDLVFDSKHPESLQKRRKTMEEVSIKIKPKFLTKLEDVIQKERKHAHFETKLEPVADPNLRVDWYKDGQPIQMGSRFHLIHDSGYVALDINYLILEDTGVYTCVASNLMGKDELTANLKVISE</sequence>
<evidence type="ECO:0000313" key="3">
    <source>
        <dbReference type="Proteomes" id="UP000770661"/>
    </source>
</evidence>
<gene>
    <name evidence="2" type="primary">sls_8</name>
    <name evidence="2" type="ORF">GWK47_043381</name>
</gene>
<reference evidence="2" key="1">
    <citation type="submission" date="2020-07" db="EMBL/GenBank/DDBJ databases">
        <title>The High-quality genome of the commercially important snow crab, Chionoecetes opilio.</title>
        <authorList>
            <person name="Jeong J.-H."/>
            <person name="Ryu S."/>
        </authorList>
    </citation>
    <scope>NUCLEOTIDE SEQUENCE</scope>
    <source>
        <strain evidence="2">MADBK_172401_WGS</strain>
        <tissue evidence="2">Digestive gland</tissue>
    </source>
</reference>
<dbReference type="FunFam" id="2.60.40.10:FF:000962">
    <property type="entry name" value="titin isoform X1"/>
    <property type="match status" value="2"/>
</dbReference>
<keyword evidence="3" id="KW-1185">Reference proteome</keyword>
<protein>
    <submittedName>
        <fullName evidence="2">Titin</fullName>
    </submittedName>
</protein>
<dbReference type="OrthoDB" id="6612025at2759"/>
<dbReference type="Gene3D" id="2.60.40.10">
    <property type="entry name" value="Immunoglobulins"/>
    <property type="match status" value="5"/>
</dbReference>
<dbReference type="InterPro" id="IPR013098">
    <property type="entry name" value="Ig_I-set"/>
</dbReference>
<dbReference type="PANTHER" id="PTHR47633">
    <property type="entry name" value="IMMUNOGLOBULIN"/>
    <property type="match status" value="1"/>
</dbReference>
<dbReference type="InterPro" id="IPR003599">
    <property type="entry name" value="Ig_sub"/>
</dbReference>
<dbReference type="PANTHER" id="PTHR47633:SF4">
    <property type="entry name" value="MYOPALLADIN ISOFORM X1"/>
    <property type="match status" value="1"/>
</dbReference>
<dbReference type="Proteomes" id="UP000770661">
    <property type="component" value="Unassembled WGS sequence"/>
</dbReference>
<dbReference type="EMBL" id="JACEEZ010008722">
    <property type="protein sequence ID" value="KAG0723054.1"/>
    <property type="molecule type" value="Genomic_DNA"/>
</dbReference>
<dbReference type="InterPro" id="IPR036179">
    <property type="entry name" value="Ig-like_dom_sf"/>
</dbReference>
<dbReference type="SMART" id="SM00409">
    <property type="entry name" value="IG"/>
    <property type="match status" value="5"/>
</dbReference>
<dbReference type="PROSITE" id="PS50835">
    <property type="entry name" value="IG_LIKE"/>
    <property type="match status" value="5"/>
</dbReference>